<dbReference type="Proteomes" id="UP000198564">
    <property type="component" value="Unassembled WGS sequence"/>
</dbReference>
<protein>
    <submittedName>
        <fullName evidence="7">Central glycolytic genes regulator</fullName>
    </submittedName>
</protein>
<evidence type="ECO:0000256" key="4">
    <source>
        <dbReference type="ARBA" id="ARBA00023163"/>
    </source>
</evidence>
<dbReference type="Pfam" id="PF21715">
    <property type="entry name" value="CggR_N"/>
    <property type="match status" value="1"/>
</dbReference>
<keyword evidence="2" id="KW-0805">Transcription regulation</keyword>
<dbReference type="PANTHER" id="PTHR34294:SF5">
    <property type="entry name" value="CENTRAL GLYCOLYTIC GENES REGULATOR"/>
    <property type="match status" value="1"/>
</dbReference>
<evidence type="ECO:0000313" key="7">
    <source>
        <dbReference type="EMBL" id="SEI72952.1"/>
    </source>
</evidence>
<sequence>MTSVFKKGAHVSMLSVIEKVAPGTLYILKQRYYILNQIQKVGPIGRRSLADRLGYTERLLRKEVDVLRNQGLIKSSSRGMECTPIGITIFHQLDELMGQHVQSQEKESKLANKLGIHHCTIVIGNTDTDTSSVDDMARATTEVLDFLLPDGEATIAVMGGATMVRVAGAMDHKIRLNRKMLFVPARGGLGESVDIQANAIAEKMAKRTGGKSRALYAPEHVRTETYSLLSEEPDIKETLDLVENASLVIYSIGNAIKMAERRGMDKEILQQLKEKNAVAEAFGEFIDPQGEIVYKLSRIGLRSSKLPSIPHVVAVAGGRNKAEAIKAHIKNVPPHTWLVTDEAAANEILKE</sequence>
<evidence type="ECO:0000256" key="1">
    <source>
        <dbReference type="ARBA" id="ARBA00010466"/>
    </source>
</evidence>
<feature type="domain" description="Sugar-binding" evidence="5">
    <location>
        <begin position="103"/>
        <end position="350"/>
    </location>
</feature>
<evidence type="ECO:0000259" key="6">
    <source>
        <dbReference type="Pfam" id="PF21715"/>
    </source>
</evidence>
<dbReference type="SUPFAM" id="SSF46785">
    <property type="entry name" value="Winged helix' DNA-binding domain"/>
    <property type="match status" value="1"/>
</dbReference>
<dbReference type="Pfam" id="PF04198">
    <property type="entry name" value="Sugar-bind"/>
    <property type="match status" value="1"/>
</dbReference>
<dbReference type="SUPFAM" id="SSF100950">
    <property type="entry name" value="NagB/RpiA/CoA transferase-like"/>
    <property type="match status" value="1"/>
</dbReference>
<dbReference type="InterPro" id="IPR036390">
    <property type="entry name" value="WH_DNA-bd_sf"/>
</dbReference>
<keyword evidence="8" id="KW-1185">Reference proteome</keyword>
<dbReference type="Gene3D" id="1.10.10.10">
    <property type="entry name" value="Winged helix-like DNA-binding domain superfamily/Winged helix DNA-binding domain"/>
    <property type="match status" value="1"/>
</dbReference>
<reference evidence="8" key="1">
    <citation type="submission" date="2016-10" db="EMBL/GenBank/DDBJ databases">
        <authorList>
            <person name="Varghese N."/>
            <person name="Submissions S."/>
        </authorList>
    </citation>
    <scope>NUCLEOTIDE SEQUENCE [LARGE SCALE GENOMIC DNA]</scope>
    <source>
        <strain evidence="8">DSM 25751</strain>
    </source>
</reference>
<dbReference type="InterPro" id="IPR048715">
    <property type="entry name" value="CggR_N"/>
</dbReference>
<keyword evidence="4" id="KW-0804">Transcription</keyword>
<accession>A0A1H6TAV0</accession>
<gene>
    <name evidence="7" type="ORF">SAMN04488113_11433</name>
</gene>
<dbReference type="EMBL" id="FNYW01000014">
    <property type="protein sequence ID" value="SEI72952.1"/>
    <property type="molecule type" value="Genomic_DNA"/>
</dbReference>
<comment type="similarity">
    <text evidence="1">Belongs to the SorC transcriptional regulatory family.</text>
</comment>
<dbReference type="InterPro" id="IPR007324">
    <property type="entry name" value="Sugar-bd_dom_put"/>
</dbReference>
<evidence type="ECO:0000259" key="5">
    <source>
        <dbReference type="Pfam" id="PF04198"/>
    </source>
</evidence>
<name>A0A1H6TAV0_9LACT</name>
<dbReference type="STRING" id="1130080.SAMN04488113_11433"/>
<evidence type="ECO:0000313" key="8">
    <source>
        <dbReference type="Proteomes" id="UP000198564"/>
    </source>
</evidence>
<proteinExistence type="inferred from homology"/>
<dbReference type="GO" id="GO:0030246">
    <property type="term" value="F:carbohydrate binding"/>
    <property type="evidence" value="ECO:0007669"/>
    <property type="project" value="InterPro"/>
</dbReference>
<evidence type="ECO:0000256" key="2">
    <source>
        <dbReference type="ARBA" id="ARBA00023015"/>
    </source>
</evidence>
<feature type="domain" description="CggR N-terminal DNA binding" evidence="6">
    <location>
        <begin position="27"/>
        <end position="97"/>
    </location>
</feature>
<organism evidence="7 8">
    <name type="scientific">Alkalibacterium gilvum</name>
    <dbReference type="NCBI Taxonomy" id="1130080"/>
    <lineage>
        <taxon>Bacteria</taxon>
        <taxon>Bacillati</taxon>
        <taxon>Bacillota</taxon>
        <taxon>Bacilli</taxon>
        <taxon>Lactobacillales</taxon>
        <taxon>Carnobacteriaceae</taxon>
        <taxon>Alkalibacterium</taxon>
    </lineage>
</organism>
<dbReference type="InterPro" id="IPR037171">
    <property type="entry name" value="NagB/RpiA_transferase-like"/>
</dbReference>
<dbReference type="AlphaFoldDB" id="A0A1H6TAV0"/>
<dbReference type="InterPro" id="IPR036388">
    <property type="entry name" value="WH-like_DNA-bd_sf"/>
</dbReference>
<keyword evidence="3" id="KW-0238">DNA-binding</keyword>
<dbReference type="InterPro" id="IPR051054">
    <property type="entry name" value="SorC_transcr_regulators"/>
</dbReference>
<evidence type="ECO:0000256" key="3">
    <source>
        <dbReference type="ARBA" id="ARBA00023125"/>
    </source>
</evidence>
<dbReference type="Gene3D" id="3.40.50.1360">
    <property type="match status" value="1"/>
</dbReference>
<dbReference type="PANTHER" id="PTHR34294">
    <property type="entry name" value="TRANSCRIPTIONAL REGULATOR-RELATED"/>
    <property type="match status" value="1"/>
</dbReference>
<dbReference type="GO" id="GO:0003677">
    <property type="term" value="F:DNA binding"/>
    <property type="evidence" value="ECO:0007669"/>
    <property type="project" value="UniProtKB-KW"/>
</dbReference>